<accession>A0ACC0TKN6</accession>
<proteinExistence type="predicted"/>
<sequence length="806" mass="88876">MDAELLELARQFESAQQAKSSIRLSERNVVELVQKLHELHIIDFNLLHTVSGKEYITPEQLRHEMVLEIKKLGRVSLIDLADITGVDLYHVENQAQRVVSDDPSGLMLIQGEIISQSYWDNVAEEINERLQECSQISLAEIAANLNVGSELVASMLEARLGTLVKGRLEGGQLYTPAYVTRVSAMVRGAARGVTVPTNLSFLWGTLQQLLQAMDGAGGVATESSFFQSLFNGLAKEGEILGSLRAGVHWTPTVFATAQRECVDSFFSQNSFISYDTLQNLGISQPVQFLQSRYAEGIPLVTAFAHPSMIEMLDAAVEDAIDRSSWIDSLSVLPTSFGSQDASKILSHCNSVQSALKGNKGMILGDSYVFSNGFIKDVYGRMEKELEVFRLSGSSGVILSDDFHLVMEAKIRTDSGRSGEVNEKKKKKGKSSGARTEILLDDEEIIPLKSKKNQRKGKEASLVLSDTKKGAKKDLARTQEDDLNIPSDDWIMQKILTLVPDFEEQADLAGLEDPQTILGPLANYMRPMLISSLKEKRKTLFSENAGKMKHLLDNLQKKLDEAFLNMQLYEKALDLFEDDQSTSAVLHRHLLRTMAASIGDMLFHNLDMHNKLKNGINVEESPNSESITLGSAERTALAKSFPGSLSKKALAVVEALEGKRVEAFMTSLREVAEESGLLLKKLDKKLERTLLHSYRKDLTAQVSAETDPVLLLPKVVSLLYIQVRNKALQAPGRAISVAVSRLKDKLDDSAFKILTEYQTATVTLLSLLSASTGDEEDCTSDRILSKRELLGNLMPALKGLVLGTAQS</sequence>
<protein>
    <submittedName>
        <fullName evidence="1">Uncharacterized protein</fullName>
    </submittedName>
</protein>
<gene>
    <name evidence="1" type="ORF">POPTR_001G234300v4</name>
</gene>
<organism evidence="1 2">
    <name type="scientific">Populus trichocarpa</name>
    <name type="common">Western balsam poplar</name>
    <name type="synonym">Populus balsamifera subsp. trichocarpa</name>
    <dbReference type="NCBI Taxonomy" id="3694"/>
    <lineage>
        <taxon>Eukaryota</taxon>
        <taxon>Viridiplantae</taxon>
        <taxon>Streptophyta</taxon>
        <taxon>Embryophyta</taxon>
        <taxon>Tracheophyta</taxon>
        <taxon>Spermatophyta</taxon>
        <taxon>Magnoliopsida</taxon>
        <taxon>eudicotyledons</taxon>
        <taxon>Gunneridae</taxon>
        <taxon>Pentapetalae</taxon>
        <taxon>rosids</taxon>
        <taxon>fabids</taxon>
        <taxon>Malpighiales</taxon>
        <taxon>Salicaceae</taxon>
        <taxon>Saliceae</taxon>
        <taxon>Populus</taxon>
    </lineage>
</organism>
<dbReference type="Proteomes" id="UP000006729">
    <property type="component" value="Chromosome 1"/>
</dbReference>
<comment type="caution">
    <text evidence="1">The sequence shown here is derived from an EMBL/GenBank/DDBJ whole genome shotgun (WGS) entry which is preliminary data.</text>
</comment>
<evidence type="ECO:0000313" key="2">
    <source>
        <dbReference type="Proteomes" id="UP000006729"/>
    </source>
</evidence>
<name>A0ACC0TKN6_POPTR</name>
<keyword evidence="2" id="KW-1185">Reference proteome</keyword>
<evidence type="ECO:0000313" key="1">
    <source>
        <dbReference type="EMBL" id="KAI9402222.1"/>
    </source>
</evidence>
<dbReference type="EMBL" id="CM009290">
    <property type="protein sequence ID" value="KAI9402222.1"/>
    <property type="molecule type" value="Genomic_DNA"/>
</dbReference>
<reference evidence="1 2" key="1">
    <citation type="journal article" date="2006" name="Science">
        <title>The genome of black cottonwood, Populus trichocarpa (Torr. &amp; Gray).</title>
        <authorList>
            <person name="Tuskan G.A."/>
            <person name="Difazio S."/>
            <person name="Jansson S."/>
            <person name="Bohlmann J."/>
            <person name="Grigoriev I."/>
            <person name="Hellsten U."/>
            <person name="Putnam N."/>
            <person name="Ralph S."/>
            <person name="Rombauts S."/>
            <person name="Salamov A."/>
            <person name="Schein J."/>
            <person name="Sterck L."/>
            <person name="Aerts A."/>
            <person name="Bhalerao R.R."/>
            <person name="Bhalerao R.P."/>
            <person name="Blaudez D."/>
            <person name="Boerjan W."/>
            <person name="Brun A."/>
            <person name="Brunner A."/>
            <person name="Busov V."/>
            <person name="Campbell M."/>
            <person name="Carlson J."/>
            <person name="Chalot M."/>
            <person name="Chapman J."/>
            <person name="Chen G.L."/>
            <person name="Cooper D."/>
            <person name="Coutinho P.M."/>
            <person name="Couturier J."/>
            <person name="Covert S."/>
            <person name="Cronk Q."/>
            <person name="Cunningham R."/>
            <person name="Davis J."/>
            <person name="Degroeve S."/>
            <person name="Dejardin A."/>
            <person name="Depamphilis C."/>
            <person name="Detter J."/>
            <person name="Dirks B."/>
            <person name="Dubchak I."/>
            <person name="Duplessis S."/>
            <person name="Ehlting J."/>
            <person name="Ellis B."/>
            <person name="Gendler K."/>
            <person name="Goodstein D."/>
            <person name="Gribskov M."/>
            <person name="Grimwood J."/>
            <person name="Groover A."/>
            <person name="Gunter L."/>
            <person name="Hamberger B."/>
            <person name="Heinze B."/>
            <person name="Helariutta Y."/>
            <person name="Henrissat B."/>
            <person name="Holligan D."/>
            <person name="Holt R."/>
            <person name="Huang W."/>
            <person name="Islam-Faridi N."/>
            <person name="Jones S."/>
            <person name="Jones-Rhoades M."/>
            <person name="Jorgensen R."/>
            <person name="Joshi C."/>
            <person name="Kangasjarvi J."/>
            <person name="Karlsson J."/>
            <person name="Kelleher C."/>
            <person name="Kirkpatrick R."/>
            <person name="Kirst M."/>
            <person name="Kohler A."/>
            <person name="Kalluri U."/>
            <person name="Larimer F."/>
            <person name="Leebens-Mack J."/>
            <person name="Leple J.C."/>
            <person name="Locascio P."/>
            <person name="Lou Y."/>
            <person name="Lucas S."/>
            <person name="Martin F."/>
            <person name="Montanini B."/>
            <person name="Napoli C."/>
            <person name="Nelson D.R."/>
            <person name="Nelson C."/>
            <person name="Nieminen K."/>
            <person name="Nilsson O."/>
            <person name="Pereda V."/>
            <person name="Peter G."/>
            <person name="Philippe R."/>
            <person name="Pilate G."/>
            <person name="Poliakov A."/>
            <person name="Razumovskaya J."/>
            <person name="Richardson P."/>
            <person name="Rinaldi C."/>
            <person name="Ritland K."/>
            <person name="Rouze P."/>
            <person name="Ryaboy D."/>
            <person name="Schmutz J."/>
            <person name="Schrader J."/>
            <person name="Segerman B."/>
            <person name="Shin H."/>
            <person name="Siddiqui A."/>
            <person name="Sterky F."/>
            <person name="Terry A."/>
            <person name="Tsai C.J."/>
            <person name="Uberbacher E."/>
            <person name="Unneberg P."/>
            <person name="Vahala J."/>
            <person name="Wall K."/>
            <person name="Wessler S."/>
            <person name="Yang G."/>
            <person name="Yin T."/>
            <person name="Douglas C."/>
            <person name="Marra M."/>
            <person name="Sandberg G."/>
            <person name="Van de Peer Y."/>
            <person name="Rokhsar D."/>
        </authorList>
    </citation>
    <scope>NUCLEOTIDE SEQUENCE [LARGE SCALE GENOMIC DNA]</scope>
    <source>
        <strain evidence="2">cv. Nisqually</strain>
    </source>
</reference>